<reference evidence="1" key="1">
    <citation type="submission" date="2020-08" db="EMBL/GenBank/DDBJ databases">
        <title>Genome sequencing and assembly of the red palm weevil Rhynchophorus ferrugineus.</title>
        <authorList>
            <person name="Dias G.B."/>
            <person name="Bergman C.M."/>
            <person name="Manee M."/>
        </authorList>
    </citation>
    <scope>NUCLEOTIDE SEQUENCE</scope>
    <source>
        <strain evidence="1">AA-2017</strain>
        <tissue evidence="1">Whole larva</tissue>
    </source>
</reference>
<dbReference type="Proteomes" id="UP000625711">
    <property type="component" value="Unassembled WGS sequence"/>
</dbReference>
<sequence>MAQNTITRKKLQDPHDLSRSGCFVCFDAAPSQQSMPYRRGARFARTIASVPFTAPLIYRLIAKDLIAGNLSESPRFFDENAMNQTRRYCLDI</sequence>
<keyword evidence="2" id="KW-1185">Reference proteome</keyword>
<name>A0A834MHE9_RHYFE</name>
<proteinExistence type="predicted"/>
<organism evidence="1 2">
    <name type="scientific">Rhynchophorus ferrugineus</name>
    <name type="common">Red palm weevil</name>
    <name type="synonym">Curculio ferrugineus</name>
    <dbReference type="NCBI Taxonomy" id="354439"/>
    <lineage>
        <taxon>Eukaryota</taxon>
        <taxon>Metazoa</taxon>
        <taxon>Ecdysozoa</taxon>
        <taxon>Arthropoda</taxon>
        <taxon>Hexapoda</taxon>
        <taxon>Insecta</taxon>
        <taxon>Pterygota</taxon>
        <taxon>Neoptera</taxon>
        <taxon>Endopterygota</taxon>
        <taxon>Coleoptera</taxon>
        <taxon>Polyphaga</taxon>
        <taxon>Cucujiformia</taxon>
        <taxon>Curculionidae</taxon>
        <taxon>Dryophthorinae</taxon>
        <taxon>Rhynchophorus</taxon>
    </lineage>
</organism>
<evidence type="ECO:0000313" key="1">
    <source>
        <dbReference type="EMBL" id="KAF7283663.1"/>
    </source>
</evidence>
<dbReference type="AlphaFoldDB" id="A0A834MHE9"/>
<dbReference type="EMBL" id="JAACXV010000094">
    <property type="protein sequence ID" value="KAF7283663.1"/>
    <property type="molecule type" value="Genomic_DNA"/>
</dbReference>
<protein>
    <submittedName>
        <fullName evidence="1">Uncharacterized protein</fullName>
    </submittedName>
</protein>
<comment type="caution">
    <text evidence="1">The sequence shown here is derived from an EMBL/GenBank/DDBJ whole genome shotgun (WGS) entry which is preliminary data.</text>
</comment>
<gene>
    <name evidence="1" type="ORF">GWI33_023298</name>
</gene>
<accession>A0A834MHE9</accession>
<evidence type="ECO:0000313" key="2">
    <source>
        <dbReference type="Proteomes" id="UP000625711"/>
    </source>
</evidence>